<evidence type="ECO:0000259" key="11">
    <source>
        <dbReference type="Pfam" id="PF21445"/>
    </source>
</evidence>
<keyword evidence="7" id="KW-0067">ATP-binding</keyword>
<organism evidence="12 13">
    <name type="scientific">Jeotgalibaca porci</name>
    <dbReference type="NCBI Taxonomy" id="1868793"/>
    <lineage>
        <taxon>Bacteria</taxon>
        <taxon>Bacillati</taxon>
        <taxon>Bacillota</taxon>
        <taxon>Bacilli</taxon>
        <taxon>Lactobacillales</taxon>
        <taxon>Carnobacteriaceae</taxon>
        <taxon>Jeotgalibaca</taxon>
    </lineage>
</organism>
<dbReference type="KEGG" id="jpo:G7058_00610"/>
<dbReference type="EMBL" id="CP049889">
    <property type="protein sequence ID" value="QIK50695.1"/>
    <property type="molecule type" value="Genomic_DNA"/>
</dbReference>
<dbReference type="Proteomes" id="UP000501830">
    <property type="component" value="Chromosome"/>
</dbReference>
<dbReference type="Gene3D" id="3.40.50.300">
    <property type="entry name" value="P-loop containing nucleotide triphosphate hydrolases"/>
    <property type="match status" value="3"/>
</dbReference>
<evidence type="ECO:0000256" key="3">
    <source>
        <dbReference type="ARBA" id="ARBA00022763"/>
    </source>
</evidence>
<keyword evidence="3" id="KW-0227">DNA damage</keyword>
<keyword evidence="4" id="KW-0378">Hydrolase</keyword>
<dbReference type="InterPro" id="IPR011604">
    <property type="entry name" value="PDDEXK-like_dom_sf"/>
</dbReference>
<gene>
    <name evidence="12" type="ORF">G7058_00610</name>
</gene>
<dbReference type="Pfam" id="PF21445">
    <property type="entry name" value="ADDB_N"/>
    <property type="match status" value="1"/>
</dbReference>
<dbReference type="GO" id="GO:0006310">
    <property type="term" value="P:DNA recombination"/>
    <property type="evidence" value="ECO:0007669"/>
    <property type="project" value="TreeGrafter"/>
</dbReference>
<evidence type="ECO:0000313" key="12">
    <source>
        <dbReference type="EMBL" id="QIK50695.1"/>
    </source>
</evidence>
<dbReference type="GO" id="GO:0005524">
    <property type="term" value="F:ATP binding"/>
    <property type="evidence" value="ECO:0007669"/>
    <property type="project" value="UniProtKB-KW"/>
</dbReference>
<dbReference type="Gene3D" id="3.90.320.10">
    <property type="match status" value="1"/>
</dbReference>
<evidence type="ECO:0000256" key="6">
    <source>
        <dbReference type="ARBA" id="ARBA00022839"/>
    </source>
</evidence>
<protein>
    <submittedName>
        <fullName evidence="12">Helicase-exonuclease AddAB subunit AddB</fullName>
    </submittedName>
</protein>
<dbReference type="InterPro" id="IPR049035">
    <property type="entry name" value="ADDB_N"/>
</dbReference>
<sequence length="1191" mass="138036">MSLQFIIGPQTANKRDAYITDIKNTMEQKPNAKFFIIVPEHAKFEGETTILNDLWQREKNPNQTFMGSINLQVFSFSRLAWYFLKDKQIYQHKQLSDAGMAMLLRKILLDNREELILFRKEVDKKGFIEQLITLFKEFSSGNISAEDLQQTLESKDTSVKFFDQKTKISELTLLYQIFIKEMDKNNYIRPETIQEEMIKEIYQNDLTDTYIYIDGYYHFSAREKELIGAFLEKAEKVSIVMDLDKGYPDAPPEMHQLFYIAGRTYHELYQFARRNNVKIAIDKIVTATDDGYHTNMVELDRYWVATTSGARNNRFEVPTGSQMEKTIEVWSCDNMQTEIFHIGNKINQLVKNEGYRYKDFIILARRVEDYETILKPLFNRAELPVFYDKAEEMRHHPFTDFIDTLFRIRMNYWRYSDIMRLLRTELLLPQNTEESVTVFRDTVDKTENILLAYGFEGNAWFGKDDWKAHVFEEDEGRVTVDTVDPFKDANEIKYFLQGALLPLYKKVATVKTGREAATLLYSFLVEQGVDKQLIRWRDEAIESDNLEKARQQEQLWQMFNTILDEYVETLGDLPFNEEMFHDILMTGFENATYSIVPPTLDEVIFSSIEGARFQPNKIVFIIGATQDNLPRAYENKSLLTEEERELIQVNLGDQVNKHLNLSISESTSREPYIAYQAFLAGTDRLYVTYPLSIDGNKRISKLSPYVARIASEMAVPIQHRAANVTEAHHPINFVGTKGQNIGQLVQLLREQFGSKTKMPLLWRYILSYLYKDPSVNAHMTYVFSSLKHKNIPAQLTPEIAEALYGKNLYLSVSQLESYYLDSYSHFLKYGLKLKERQKYELNNAGTGEFYHEALEYVVKEIRGAEALNEKEIAQLTTNILEKLFGSYKYEILSSSNRMLFVREQLSDTIQRMSTVISKQRKQTTIENIQTEAVFGVSSGEKMLQGIQFPLKGGRSINIRGKIDRIDRIATADKQFLSILDYKSSKHSFDFSEAYYGLAMQMITYLDVAMINATQLVQADANPAGAFYLHVQNPFLKVLNKPNEEELTEALLANSKLKGLLVADKEITEQMDPNVEAGESSLVLPFKYKRDGQFGKIADLVAPDELDLLILNNRRRIVEAGENILSGELQMNPVKDKLFIPTVQGPYRAISQFDGTLKENRYRRIEKLTKETVLQRLRDELILPEDEEEETT</sequence>
<dbReference type="PANTHER" id="PTHR30591">
    <property type="entry name" value="RECBCD ENZYME SUBUNIT RECC"/>
    <property type="match status" value="1"/>
</dbReference>
<evidence type="ECO:0000313" key="13">
    <source>
        <dbReference type="Proteomes" id="UP000501830"/>
    </source>
</evidence>
<dbReference type="GO" id="GO:0006281">
    <property type="term" value="P:DNA repair"/>
    <property type="evidence" value="ECO:0007669"/>
    <property type="project" value="UniProtKB-KW"/>
</dbReference>
<accession>A0A6G7WEJ4</accession>
<proteinExistence type="predicted"/>
<keyword evidence="13" id="KW-1185">Reference proteome</keyword>
<keyword evidence="9" id="KW-0234">DNA repair</keyword>
<evidence type="ECO:0000256" key="9">
    <source>
        <dbReference type="ARBA" id="ARBA00023204"/>
    </source>
</evidence>
<keyword evidence="5 12" id="KW-0347">Helicase</keyword>
<dbReference type="AlphaFoldDB" id="A0A6G7WEJ4"/>
<evidence type="ECO:0000256" key="8">
    <source>
        <dbReference type="ARBA" id="ARBA00023125"/>
    </source>
</evidence>
<feature type="domain" description="PD-(D/E)XK endonuclease-like" evidence="10">
    <location>
        <begin position="810"/>
        <end position="1101"/>
    </location>
</feature>
<dbReference type="GO" id="GO:0004527">
    <property type="term" value="F:exonuclease activity"/>
    <property type="evidence" value="ECO:0007669"/>
    <property type="project" value="UniProtKB-KW"/>
</dbReference>
<dbReference type="GeneID" id="94551756"/>
<dbReference type="GO" id="GO:0003677">
    <property type="term" value="F:DNA binding"/>
    <property type="evidence" value="ECO:0007669"/>
    <property type="project" value="UniProtKB-KW"/>
</dbReference>
<keyword evidence="8" id="KW-0238">DNA-binding</keyword>
<evidence type="ECO:0000259" key="10">
    <source>
        <dbReference type="Pfam" id="PF12705"/>
    </source>
</evidence>
<keyword evidence="2" id="KW-0547">Nucleotide-binding</keyword>
<evidence type="ECO:0000256" key="2">
    <source>
        <dbReference type="ARBA" id="ARBA00022741"/>
    </source>
</evidence>
<keyword evidence="1" id="KW-0540">Nuclease</keyword>
<reference evidence="12 13" key="1">
    <citation type="journal article" date="2017" name="Int. J. Syst. Evol. Microbiol.">
        <title>Jeotgalibaca porci sp. nov. and Jeotgalibaca arthritidis sp. nov., isolated from pigs, and emended description of the genus Jeotgalibaca.</title>
        <authorList>
            <person name="Zamora L."/>
            <person name="Perez-Sancho M."/>
            <person name="Dominguez L."/>
            <person name="Fernandez-Garayzabal J.F."/>
            <person name="Vela A.I."/>
        </authorList>
    </citation>
    <scope>NUCLEOTIDE SEQUENCE [LARGE SCALE GENOMIC DNA]</scope>
    <source>
        <strain evidence="12 13">CCUG 69148</strain>
    </source>
</reference>
<evidence type="ECO:0000256" key="1">
    <source>
        <dbReference type="ARBA" id="ARBA00022722"/>
    </source>
</evidence>
<dbReference type="GO" id="GO:0004386">
    <property type="term" value="F:helicase activity"/>
    <property type="evidence" value="ECO:0007669"/>
    <property type="project" value="UniProtKB-KW"/>
</dbReference>
<name>A0A6G7WEJ4_9LACT</name>
<evidence type="ECO:0000256" key="4">
    <source>
        <dbReference type="ARBA" id="ARBA00022801"/>
    </source>
</evidence>
<dbReference type="InterPro" id="IPR027417">
    <property type="entry name" value="P-loop_NTPase"/>
</dbReference>
<keyword evidence="6 12" id="KW-0269">Exonuclease</keyword>
<dbReference type="SUPFAM" id="SSF52540">
    <property type="entry name" value="P-loop containing nucleoside triphosphate hydrolases"/>
    <property type="match status" value="1"/>
</dbReference>
<dbReference type="Pfam" id="PF12705">
    <property type="entry name" value="PDDEXK_1"/>
    <property type="match status" value="1"/>
</dbReference>
<dbReference type="RefSeq" id="WP_166061739.1">
    <property type="nucleotide sequence ID" value="NZ_CP049889.1"/>
</dbReference>
<evidence type="ECO:0000256" key="5">
    <source>
        <dbReference type="ARBA" id="ARBA00022806"/>
    </source>
</evidence>
<dbReference type="PANTHER" id="PTHR30591:SF1">
    <property type="entry name" value="RECBCD ENZYME SUBUNIT RECC"/>
    <property type="match status" value="1"/>
</dbReference>
<dbReference type="InterPro" id="IPR038726">
    <property type="entry name" value="PDDEXK_AddAB-type"/>
</dbReference>
<evidence type="ECO:0000256" key="7">
    <source>
        <dbReference type="ARBA" id="ARBA00022840"/>
    </source>
</evidence>
<feature type="domain" description="ATP-dependent helicase/deoxyribonuclease subunit B N-terminal" evidence="11">
    <location>
        <begin position="5"/>
        <end position="285"/>
    </location>
</feature>